<evidence type="ECO:0000313" key="6">
    <source>
        <dbReference type="Ensembl" id="ENSEBUP00000008657.1"/>
    </source>
</evidence>
<dbReference type="Proteomes" id="UP000694388">
    <property type="component" value="Unplaced"/>
</dbReference>
<dbReference type="Pfam" id="PF07679">
    <property type="entry name" value="I-set"/>
    <property type="match status" value="1"/>
</dbReference>
<keyword evidence="1" id="KW-0732">Signal</keyword>
<reference evidence="6" key="1">
    <citation type="submission" date="2025-08" db="UniProtKB">
        <authorList>
            <consortium name="Ensembl"/>
        </authorList>
    </citation>
    <scope>IDENTIFICATION</scope>
</reference>
<evidence type="ECO:0000256" key="3">
    <source>
        <dbReference type="ARBA" id="ARBA00023157"/>
    </source>
</evidence>
<proteinExistence type="predicted"/>
<dbReference type="SMART" id="SM00409">
    <property type="entry name" value="IG"/>
    <property type="match status" value="3"/>
</dbReference>
<keyword evidence="7" id="KW-1185">Reference proteome</keyword>
<dbReference type="InterPro" id="IPR036179">
    <property type="entry name" value="Ig-like_dom_sf"/>
</dbReference>
<evidence type="ECO:0000256" key="4">
    <source>
        <dbReference type="ARBA" id="ARBA00023319"/>
    </source>
</evidence>
<dbReference type="Gene3D" id="2.60.40.10">
    <property type="entry name" value="Immunoglobulins"/>
    <property type="match status" value="3"/>
</dbReference>
<dbReference type="InterPro" id="IPR013783">
    <property type="entry name" value="Ig-like_fold"/>
</dbReference>
<dbReference type="InterPro" id="IPR003598">
    <property type="entry name" value="Ig_sub2"/>
</dbReference>
<feature type="domain" description="Ig-like" evidence="5">
    <location>
        <begin position="95"/>
        <end position="176"/>
    </location>
</feature>
<dbReference type="PANTHER" id="PTHR42757">
    <property type="entry name" value="IGLON FAMILY OF IMMUNOGLOBULIN SUPERFAMILY-RELATED"/>
    <property type="match status" value="1"/>
</dbReference>
<accession>A0A8C4WQA3</accession>
<dbReference type="GeneTree" id="ENSGT00940000158516"/>
<dbReference type="Ensembl" id="ENSEBUT00000009165.1">
    <property type="protein sequence ID" value="ENSEBUP00000008657.1"/>
    <property type="gene ID" value="ENSEBUG00000005601.1"/>
</dbReference>
<keyword evidence="3" id="KW-1015">Disulfide bond</keyword>
<dbReference type="InterPro" id="IPR013098">
    <property type="entry name" value="Ig_I-set"/>
</dbReference>
<organism evidence="6 7">
    <name type="scientific">Eptatretus burgeri</name>
    <name type="common">Inshore hagfish</name>
    <dbReference type="NCBI Taxonomy" id="7764"/>
    <lineage>
        <taxon>Eukaryota</taxon>
        <taxon>Metazoa</taxon>
        <taxon>Chordata</taxon>
        <taxon>Craniata</taxon>
        <taxon>Vertebrata</taxon>
        <taxon>Cyclostomata</taxon>
        <taxon>Myxini</taxon>
        <taxon>Myxiniformes</taxon>
        <taxon>Myxinidae</taxon>
        <taxon>Eptatretinae</taxon>
        <taxon>Eptatretus</taxon>
    </lineage>
</organism>
<evidence type="ECO:0000256" key="2">
    <source>
        <dbReference type="ARBA" id="ARBA00022737"/>
    </source>
</evidence>
<dbReference type="SUPFAM" id="SSF48726">
    <property type="entry name" value="Immunoglobulin"/>
    <property type="match status" value="3"/>
</dbReference>
<evidence type="ECO:0000256" key="1">
    <source>
        <dbReference type="ARBA" id="ARBA00022729"/>
    </source>
</evidence>
<dbReference type="InterPro" id="IPR003599">
    <property type="entry name" value="Ig_sub"/>
</dbReference>
<dbReference type="Pfam" id="PF13927">
    <property type="entry name" value="Ig_3"/>
    <property type="match status" value="2"/>
</dbReference>
<dbReference type="InterPro" id="IPR050876">
    <property type="entry name" value="IgLON_domain"/>
</dbReference>
<dbReference type="PANTHER" id="PTHR42757:SF32">
    <property type="entry name" value="PROTEIN AMALGAM"/>
    <property type="match status" value="1"/>
</dbReference>
<feature type="domain" description="Ig-like" evidence="5">
    <location>
        <begin position="181"/>
        <end position="272"/>
    </location>
</feature>
<dbReference type="AlphaFoldDB" id="A0A8C4WQA3"/>
<dbReference type="PROSITE" id="PS50835">
    <property type="entry name" value="IG_LIKE"/>
    <property type="match status" value="3"/>
</dbReference>
<dbReference type="CDD" id="cd00096">
    <property type="entry name" value="Ig"/>
    <property type="match status" value="1"/>
</dbReference>
<evidence type="ECO:0000313" key="7">
    <source>
        <dbReference type="Proteomes" id="UP000694388"/>
    </source>
</evidence>
<feature type="domain" description="Ig-like" evidence="5">
    <location>
        <begin position="1"/>
        <end position="90"/>
    </location>
</feature>
<keyword evidence="4" id="KW-0393">Immunoglobulin domain</keyword>
<dbReference type="InterPro" id="IPR007110">
    <property type="entry name" value="Ig-like_dom"/>
</dbReference>
<dbReference type="OMA" id="NYWLKNR"/>
<name>A0A8C4WQA3_EPTBU</name>
<dbReference type="SMART" id="SM00408">
    <property type="entry name" value="IGc2"/>
    <property type="match status" value="3"/>
</dbReference>
<protein>
    <submittedName>
        <fullName evidence="6">Limbic system associated membrane protein</fullName>
    </submittedName>
</protein>
<evidence type="ECO:0000259" key="5">
    <source>
        <dbReference type="PROSITE" id="PS50835"/>
    </source>
</evidence>
<dbReference type="FunFam" id="2.60.40.10:FF:000013">
    <property type="entry name" value="cell adhesion molecule 1 isoform X1"/>
    <property type="match status" value="1"/>
</dbReference>
<keyword evidence="2" id="KW-0677">Repeat</keyword>
<sequence length="296" mass="32446">MDNITVREGSTATLRCPLDEQVTRVAWLNRSAIMFAGSERWTQDQRVVLVARNSAEYTVHIERVTPSDEGPYTCSLQTLIAPRTSQVHVVVQVPPKIYNVSDDVSVNEGSNVSLVCLASGRPEPIISWRYLASTARDFDEGEILDIVSVTREQAGKYECSAANEVAAPDVRSVRLVVRYRPTIVDVQSVDGGGTGKPLSLRCEAAAVPAAIFTWYKDQQNLRDGWQGVSIANSGSHSLLIFKNVTDDSYGNYTCEARNAMGQSSASLHLYMSLNKAATPPTSVVWLLLTTSFILLM</sequence>
<reference evidence="6" key="2">
    <citation type="submission" date="2025-09" db="UniProtKB">
        <authorList>
            <consortium name="Ensembl"/>
        </authorList>
    </citation>
    <scope>IDENTIFICATION</scope>
</reference>